<evidence type="ECO:0000256" key="10">
    <source>
        <dbReference type="ARBA" id="ARBA00023201"/>
    </source>
</evidence>
<protein>
    <submittedName>
        <fullName evidence="15">Uncharacterized protein</fullName>
    </submittedName>
</protein>
<evidence type="ECO:0000256" key="14">
    <source>
        <dbReference type="SAM" id="Phobius"/>
    </source>
</evidence>
<dbReference type="PANTHER" id="PTHR11690">
    <property type="entry name" value="AMILORIDE-SENSITIVE SODIUM CHANNEL-RELATED"/>
    <property type="match status" value="1"/>
</dbReference>
<evidence type="ECO:0000313" key="16">
    <source>
        <dbReference type="Proteomes" id="UP000886998"/>
    </source>
</evidence>
<feature type="non-terminal residue" evidence="15">
    <location>
        <position position="1"/>
    </location>
</feature>
<evidence type="ECO:0000256" key="11">
    <source>
        <dbReference type="ARBA" id="ARBA00023303"/>
    </source>
</evidence>
<proteinExistence type="inferred from homology"/>
<dbReference type="InterPro" id="IPR001873">
    <property type="entry name" value="ENaC"/>
</dbReference>
<evidence type="ECO:0000256" key="5">
    <source>
        <dbReference type="ARBA" id="ARBA00022692"/>
    </source>
</evidence>
<keyword evidence="7" id="KW-0915">Sodium</keyword>
<organism evidence="15 16">
    <name type="scientific">Trichonephila inaurata madagascariensis</name>
    <dbReference type="NCBI Taxonomy" id="2747483"/>
    <lineage>
        <taxon>Eukaryota</taxon>
        <taxon>Metazoa</taxon>
        <taxon>Ecdysozoa</taxon>
        <taxon>Arthropoda</taxon>
        <taxon>Chelicerata</taxon>
        <taxon>Arachnida</taxon>
        <taxon>Araneae</taxon>
        <taxon>Araneomorphae</taxon>
        <taxon>Entelegynae</taxon>
        <taxon>Araneoidea</taxon>
        <taxon>Nephilidae</taxon>
        <taxon>Trichonephila</taxon>
        <taxon>Trichonephila inaurata</taxon>
    </lineage>
</organism>
<dbReference type="PANTHER" id="PTHR11690:SF248">
    <property type="entry name" value="PICKPOCKET 17, ISOFORM A"/>
    <property type="match status" value="1"/>
</dbReference>
<comment type="subcellular location">
    <subcellularLocation>
        <location evidence="1">Membrane</location>
        <topology evidence="1">Multi-pass membrane protein</topology>
    </subcellularLocation>
</comment>
<comment type="similarity">
    <text evidence="2 12">Belongs to the amiloride-sensitive sodium channel (TC 1.A.6) family.</text>
</comment>
<dbReference type="OrthoDB" id="6433504at2759"/>
<sequence length="377" mass="42855">MFSDGRFSKKQDYNRDSKEKSSRKRSFNRFTAYCKVLCKQSLITGFPVIASTRNVPHKTLKILVFLLCICGFLYQTTSFLRLYNAYPTMVDIQIETPDVVDLPAVSLCNRNRIRRKALCTQMPNVCAWFTNRSLFCIAYPKYCISWQTSDIETVLGVPDVRNSASMNRTLEFAQSLGQRPTDLISGCVVRTHTTALCENYVPVPSMDSEGYPNYCVAVESIWGQPNAQVKEIPTTGEIRMYLTLHPEEYTNYYDLVHAHIFAHDAHSIANSMKDGITLEAGKTYNIFVNQRITVRLPAPYETNCTDYLKLWQENGGYGPLTGKACFEKCKMESMLKSSGCIAHSVSYPNNYTICEDKSSFPSDMIREKCTRECSESC</sequence>
<evidence type="ECO:0000256" key="13">
    <source>
        <dbReference type="SAM" id="MobiDB-lite"/>
    </source>
</evidence>
<evidence type="ECO:0000256" key="9">
    <source>
        <dbReference type="ARBA" id="ARBA00023136"/>
    </source>
</evidence>
<keyword evidence="16" id="KW-1185">Reference proteome</keyword>
<dbReference type="EMBL" id="BMAV01021703">
    <property type="protein sequence ID" value="GFY75997.1"/>
    <property type="molecule type" value="Genomic_DNA"/>
</dbReference>
<dbReference type="GO" id="GO:0005886">
    <property type="term" value="C:plasma membrane"/>
    <property type="evidence" value="ECO:0007669"/>
    <property type="project" value="TreeGrafter"/>
</dbReference>
<evidence type="ECO:0000313" key="15">
    <source>
        <dbReference type="EMBL" id="GFY75997.1"/>
    </source>
</evidence>
<accession>A0A8X7CT86</accession>
<name>A0A8X7CT86_9ARAC</name>
<feature type="transmembrane region" description="Helical" evidence="14">
    <location>
        <begin position="62"/>
        <end position="83"/>
    </location>
</feature>
<evidence type="ECO:0000256" key="6">
    <source>
        <dbReference type="ARBA" id="ARBA00022989"/>
    </source>
</evidence>
<feature type="region of interest" description="Disordered" evidence="13">
    <location>
        <begin position="1"/>
        <end position="20"/>
    </location>
</feature>
<keyword evidence="4 12" id="KW-0894">Sodium channel</keyword>
<reference evidence="15" key="1">
    <citation type="submission" date="2020-08" db="EMBL/GenBank/DDBJ databases">
        <title>Multicomponent nature underlies the extraordinary mechanical properties of spider dragline silk.</title>
        <authorList>
            <person name="Kono N."/>
            <person name="Nakamura H."/>
            <person name="Mori M."/>
            <person name="Yoshida Y."/>
            <person name="Ohtoshi R."/>
            <person name="Malay A.D."/>
            <person name="Moran D.A.P."/>
            <person name="Tomita M."/>
            <person name="Numata K."/>
            <person name="Arakawa K."/>
        </authorList>
    </citation>
    <scope>NUCLEOTIDE SEQUENCE</scope>
</reference>
<evidence type="ECO:0000256" key="8">
    <source>
        <dbReference type="ARBA" id="ARBA00023065"/>
    </source>
</evidence>
<evidence type="ECO:0000256" key="3">
    <source>
        <dbReference type="ARBA" id="ARBA00022448"/>
    </source>
</evidence>
<evidence type="ECO:0000256" key="4">
    <source>
        <dbReference type="ARBA" id="ARBA00022461"/>
    </source>
</evidence>
<keyword evidence="6 14" id="KW-1133">Transmembrane helix</keyword>
<dbReference type="Pfam" id="PF00858">
    <property type="entry name" value="ASC"/>
    <property type="match status" value="1"/>
</dbReference>
<keyword evidence="11 12" id="KW-0407">Ion channel</keyword>
<keyword evidence="10 12" id="KW-0739">Sodium transport</keyword>
<dbReference type="GO" id="GO:0015280">
    <property type="term" value="F:ligand-gated sodium channel activity"/>
    <property type="evidence" value="ECO:0007669"/>
    <property type="project" value="TreeGrafter"/>
</dbReference>
<comment type="caution">
    <text evidence="15">The sequence shown here is derived from an EMBL/GenBank/DDBJ whole genome shotgun (WGS) entry which is preliminary data.</text>
</comment>
<keyword evidence="3 12" id="KW-0813">Transport</keyword>
<keyword evidence="9 14" id="KW-0472">Membrane</keyword>
<evidence type="ECO:0000256" key="2">
    <source>
        <dbReference type="ARBA" id="ARBA00007193"/>
    </source>
</evidence>
<evidence type="ECO:0000256" key="12">
    <source>
        <dbReference type="RuleBase" id="RU000679"/>
    </source>
</evidence>
<evidence type="ECO:0000256" key="7">
    <source>
        <dbReference type="ARBA" id="ARBA00023053"/>
    </source>
</evidence>
<dbReference type="AlphaFoldDB" id="A0A8X7CT86"/>
<keyword evidence="8 12" id="KW-0406">Ion transport</keyword>
<evidence type="ECO:0000256" key="1">
    <source>
        <dbReference type="ARBA" id="ARBA00004141"/>
    </source>
</evidence>
<keyword evidence="5 12" id="KW-0812">Transmembrane</keyword>
<dbReference type="Proteomes" id="UP000886998">
    <property type="component" value="Unassembled WGS sequence"/>
</dbReference>
<gene>
    <name evidence="15" type="primary">AVEN_39417_1</name>
    <name evidence="15" type="ORF">TNIN_213341</name>
</gene>